<comment type="caution">
    <text evidence="1">The sequence shown here is derived from an EMBL/GenBank/DDBJ whole genome shotgun (WGS) entry which is preliminary data.</text>
</comment>
<dbReference type="AlphaFoldDB" id="F2BG24"/>
<reference evidence="1 2" key="1">
    <citation type="submission" date="2011-02" db="EMBL/GenBank/DDBJ databases">
        <authorList>
            <person name="Muzny D."/>
            <person name="Qin X."/>
            <person name="Deng J."/>
            <person name="Jiang H."/>
            <person name="Liu Y."/>
            <person name="Qu J."/>
            <person name="Song X.-Z."/>
            <person name="Zhang L."/>
            <person name="Thornton R."/>
            <person name="Coyle M."/>
            <person name="Francisco L."/>
            <person name="Jackson L."/>
            <person name="Javaid M."/>
            <person name="Korchina V."/>
            <person name="Kovar C."/>
            <person name="Mata R."/>
            <person name="Mathew T."/>
            <person name="Ngo R."/>
            <person name="Nguyen L."/>
            <person name="Nguyen N."/>
            <person name="Okwuonu G."/>
            <person name="Ongeri F."/>
            <person name="Pham C."/>
            <person name="Simmons D."/>
            <person name="Wilczek-Boney K."/>
            <person name="Hale W."/>
            <person name="Jakkamsetti A."/>
            <person name="Pham P."/>
            <person name="Ruth R."/>
            <person name="San Lucas F."/>
            <person name="Warren J."/>
            <person name="Zhang J."/>
            <person name="Zhao Z."/>
            <person name="Zhou C."/>
            <person name="Zhu D."/>
            <person name="Lee S."/>
            <person name="Bess C."/>
            <person name="Blankenburg K."/>
            <person name="Forbes L."/>
            <person name="Fu Q."/>
            <person name="Gubbala S."/>
            <person name="Hirani K."/>
            <person name="Jayaseelan J.C."/>
            <person name="Lara F."/>
            <person name="Munidasa M."/>
            <person name="Palculict T."/>
            <person name="Patil S."/>
            <person name="Pu L.-L."/>
            <person name="Saada N."/>
            <person name="Tang L."/>
            <person name="Weissenberger G."/>
            <person name="Zhu Y."/>
            <person name="Hemphill L."/>
            <person name="Shang Y."/>
            <person name="Youmans B."/>
            <person name="Ayvaz T."/>
            <person name="Ross M."/>
            <person name="Santibanez J."/>
            <person name="Aqrawi P."/>
            <person name="Gross S."/>
            <person name="Joshi V."/>
            <person name="Fowler G."/>
            <person name="Nazareth L."/>
            <person name="Reid J."/>
            <person name="Worley K."/>
            <person name="Petrosino J."/>
            <person name="Highlander S."/>
            <person name="Gibbs R."/>
        </authorList>
    </citation>
    <scope>NUCLEOTIDE SEQUENCE [LARGE SCALE GENOMIC DNA]</scope>
    <source>
        <strain evidence="1 2">ATCC BAA-1200</strain>
    </source>
</reference>
<proteinExistence type="predicted"/>
<name>F2BG24_9NEIS</name>
<keyword evidence="2" id="KW-1185">Reference proteome</keyword>
<accession>F2BG24</accession>
<evidence type="ECO:0000313" key="1">
    <source>
        <dbReference type="EMBL" id="EGF07145.1"/>
    </source>
</evidence>
<organism evidence="1 2">
    <name type="scientific">Neisseria bacilliformis ATCC BAA-1200</name>
    <dbReference type="NCBI Taxonomy" id="888742"/>
    <lineage>
        <taxon>Bacteria</taxon>
        <taxon>Pseudomonadati</taxon>
        <taxon>Pseudomonadota</taxon>
        <taxon>Betaproteobacteria</taxon>
        <taxon>Neisseriales</taxon>
        <taxon>Neisseriaceae</taxon>
        <taxon>Neisseria</taxon>
    </lineage>
</organism>
<dbReference type="EMBL" id="AFAY01000053">
    <property type="protein sequence ID" value="EGF07145.1"/>
    <property type="molecule type" value="Genomic_DNA"/>
</dbReference>
<dbReference type="HOGENOM" id="CLU_2634408_0_0_4"/>
<protein>
    <submittedName>
        <fullName evidence="1">Uncharacterized protein</fullName>
    </submittedName>
</protein>
<gene>
    <name evidence="1" type="ORF">HMPREF9123_2681</name>
</gene>
<dbReference type="Proteomes" id="UP000004105">
    <property type="component" value="Unassembled WGS sequence"/>
</dbReference>
<sequence>MCRPKATHAFFAVSPNPRFSQQPKPRAWLRHTPYLTARGRLKTRFTGFGCAETSLSDGLQSFPKRKPRTCRPDAFPI</sequence>
<evidence type="ECO:0000313" key="2">
    <source>
        <dbReference type="Proteomes" id="UP000004105"/>
    </source>
</evidence>